<evidence type="ECO:0000313" key="1">
    <source>
        <dbReference type="EMBL" id="UUC44445.1"/>
    </source>
</evidence>
<dbReference type="EMBL" id="CP101751">
    <property type="protein sequence ID" value="UUC44445.1"/>
    <property type="molecule type" value="Genomic_DNA"/>
</dbReference>
<name>A0ABY5INL8_9FLAO</name>
<proteinExistence type="predicted"/>
<accession>A0ABY5INL8</accession>
<gene>
    <name evidence="1" type="ORF">NOX80_12470</name>
</gene>
<reference evidence="1" key="1">
    <citation type="submission" date="2022-07" db="EMBL/GenBank/DDBJ databases">
        <title>Isolation, identification, and degradation of a PFOSA degrading strain from sewage treatment plant.</title>
        <authorList>
            <person name="Zhang L."/>
            <person name="Huo Y."/>
        </authorList>
    </citation>
    <scope>NUCLEOTIDE SEQUENCE</scope>
    <source>
        <strain evidence="1">C1</strain>
    </source>
</reference>
<organism evidence="1 2">
    <name type="scientific">Flavobacterium cerinum</name>
    <dbReference type="NCBI Taxonomy" id="2502784"/>
    <lineage>
        <taxon>Bacteria</taxon>
        <taxon>Pseudomonadati</taxon>
        <taxon>Bacteroidota</taxon>
        <taxon>Flavobacteriia</taxon>
        <taxon>Flavobacteriales</taxon>
        <taxon>Flavobacteriaceae</taxon>
        <taxon>Flavobacterium</taxon>
    </lineage>
</organism>
<evidence type="ECO:0008006" key="3">
    <source>
        <dbReference type="Google" id="ProtNLM"/>
    </source>
</evidence>
<dbReference type="Proteomes" id="UP001059844">
    <property type="component" value="Chromosome"/>
</dbReference>
<evidence type="ECO:0000313" key="2">
    <source>
        <dbReference type="Proteomes" id="UP001059844"/>
    </source>
</evidence>
<dbReference type="RefSeq" id="WP_256550121.1">
    <property type="nucleotide sequence ID" value="NZ_CP101751.1"/>
</dbReference>
<keyword evidence="2" id="KW-1185">Reference proteome</keyword>
<sequence>MKSNLLNITGVQVLTKENQRQIYGQVFVEETGPFDLSKCGCSCSGAVTGPSYCDRYFACPQVYTCGEV</sequence>
<protein>
    <recommendedName>
        <fullName evidence="3">Natural product</fullName>
    </recommendedName>
</protein>